<dbReference type="Proteomes" id="UP001597493">
    <property type="component" value="Unassembled WGS sequence"/>
</dbReference>
<protein>
    <submittedName>
        <fullName evidence="1">Uncharacterized protein</fullName>
    </submittedName>
</protein>
<sequence>MNEYFPEADIGETLDIISLNKRHVFIPFKTANGYYGMGFWTWKGFGWDIQSVHTRGEPFVWKLDGNDPSSQYIVWNVDPADGVSEVQFYLIRDRYGSQSRRDGEMTSRYMPRIQLSWNASLQERSYGAVPFPEDWAAIIEEEQWLTSERQPSLFSWEISGPAAAVVGWMPVNRQGAPVFPERSVNGSSHSDGSADLGFITILNPTDLERPE</sequence>
<dbReference type="RefSeq" id="WP_379275980.1">
    <property type="nucleotide sequence ID" value="NZ_JBHUGT010000023.1"/>
</dbReference>
<evidence type="ECO:0000313" key="2">
    <source>
        <dbReference type="Proteomes" id="UP001597493"/>
    </source>
</evidence>
<evidence type="ECO:0000313" key="1">
    <source>
        <dbReference type="EMBL" id="MFD2662148.1"/>
    </source>
</evidence>
<comment type="caution">
    <text evidence="1">The sequence shown here is derived from an EMBL/GenBank/DDBJ whole genome shotgun (WGS) entry which is preliminary data.</text>
</comment>
<accession>A0ABW5R0L4</accession>
<proteinExistence type="predicted"/>
<name>A0ABW5R0L4_9BACL</name>
<dbReference type="EMBL" id="JBHUMY010000023">
    <property type="protein sequence ID" value="MFD2662148.1"/>
    <property type="molecule type" value="Genomic_DNA"/>
</dbReference>
<organism evidence="1 2">
    <name type="scientific">Paenibacillus thailandensis</name>
    <dbReference type="NCBI Taxonomy" id="393250"/>
    <lineage>
        <taxon>Bacteria</taxon>
        <taxon>Bacillati</taxon>
        <taxon>Bacillota</taxon>
        <taxon>Bacilli</taxon>
        <taxon>Bacillales</taxon>
        <taxon>Paenibacillaceae</taxon>
        <taxon>Paenibacillus</taxon>
    </lineage>
</organism>
<gene>
    <name evidence="1" type="ORF">ACFSW5_17975</name>
</gene>
<reference evidence="2" key="1">
    <citation type="journal article" date="2019" name="Int. J. Syst. Evol. Microbiol.">
        <title>The Global Catalogue of Microorganisms (GCM) 10K type strain sequencing project: providing services to taxonomists for standard genome sequencing and annotation.</title>
        <authorList>
            <consortium name="The Broad Institute Genomics Platform"/>
            <consortium name="The Broad Institute Genome Sequencing Center for Infectious Disease"/>
            <person name="Wu L."/>
            <person name="Ma J."/>
        </authorList>
    </citation>
    <scope>NUCLEOTIDE SEQUENCE [LARGE SCALE GENOMIC DNA]</scope>
    <source>
        <strain evidence="2">TISTR 1827</strain>
    </source>
</reference>
<keyword evidence="2" id="KW-1185">Reference proteome</keyword>